<name>A0A4R7DE74_9SPHI</name>
<reference evidence="2 3" key="1">
    <citation type="submission" date="2019-03" db="EMBL/GenBank/DDBJ databases">
        <title>Genomic Encyclopedia of Type Strains, Phase III (KMG-III): the genomes of soil and plant-associated and newly described type strains.</title>
        <authorList>
            <person name="Whitman W."/>
        </authorList>
    </citation>
    <scope>NUCLEOTIDE SEQUENCE [LARGE SCALE GENOMIC DNA]</scope>
    <source>
        <strain evidence="2 3">CGMCC 1.12801</strain>
    </source>
</reference>
<dbReference type="AlphaFoldDB" id="A0A4R7DE74"/>
<evidence type="ECO:0008006" key="4">
    <source>
        <dbReference type="Google" id="ProtNLM"/>
    </source>
</evidence>
<keyword evidence="1" id="KW-0732">Signal</keyword>
<evidence type="ECO:0000313" key="3">
    <source>
        <dbReference type="Proteomes" id="UP000294752"/>
    </source>
</evidence>
<comment type="caution">
    <text evidence="2">The sequence shown here is derived from an EMBL/GenBank/DDBJ whole genome shotgun (WGS) entry which is preliminary data.</text>
</comment>
<protein>
    <recommendedName>
        <fullName evidence="4">DUF2946 domain-containing protein</fullName>
    </recommendedName>
</protein>
<dbReference type="RefSeq" id="WP_133638586.1">
    <property type="nucleotide sequence ID" value="NZ_SNZV01000001.1"/>
</dbReference>
<dbReference type="EMBL" id="SNZV01000001">
    <property type="protein sequence ID" value="TDS17476.1"/>
    <property type="molecule type" value="Genomic_DNA"/>
</dbReference>
<feature type="chain" id="PRO_5020902450" description="DUF2946 domain-containing protein" evidence="1">
    <location>
        <begin position="22"/>
        <end position="106"/>
    </location>
</feature>
<gene>
    <name evidence="2" type="ORF">B0I21_101342</name>
</gene>
<evidence type="ECO:0000256" key="1">
    <source>
        <dbReference type="SAM" id="SignalP"/>
    </source>
</evidence>
<keyword evidence="3" id="KW-1185">Reference proteome</keyword>
<dbReference type="Proteomes" id="UP000294752">
    <property type="component" value="Unassembled WGS sequence"/>
</dbReference>
<organism evidence="2 3">
    <name type="scientific">Sphingobacterium paludis</name>
    <dbReference type="NCBI Taxonomy" id="1476465"/>
    <lineage>
        <taxon>Bacteria</taxon>
        <taxon>Pseudomonadati</taxon>
        <taxon>Bacteroidota</taxon>
        <taxon>Sphingobacteriia</taxon>
        <taxon>Sphingobacteriales</taxon>
        <taxon>Sphingobacteriaceae</taxon>
        <taxon>Sphingobacterium</taxon>
    </lineage>
</organism>
<dbReference type="OrthoDB" id="709933at2"/>
<accession>A0A4R7DE74</accession>
<feature type="signal peptide" evidence="1">
    <location>
        <begin position="1"/>
        <end position="21"/>
    </location>
</feature>
<proteinExistence type="predicted"/>
<sequence>MLKRVLLHVWLLCSVAGLLSASGLQYTHDTTHHACASHATEHQALADDCALCWFVSHQVVFGFRLDVMLPEAQVSNRDLPKINTLALALPDSAPSKKSNKDPPYSV</sequence>
<evidence type="ECO:0000313" key="2">
    <source>
        <dbReference type="EMBL" id="TDS17476.1"/>
    </source>
</evidence>